<keyword evidence="9" id="KW-1185">Reference proteome</keyword>
<keyword evidence="5" id="KW-0998">Cell outer membrane</keyword>
<comment type="subcellular location">
    <subcellularLocation>
        <location evidence="1">Cell outer membrane</location>
    </subcellularLocation>
</comment>
<evidence type="ECO:0000313" key="8">
    <source>
        <dbReference type="EMBL" id="RXK85416.1"/>
    </source>
</evidence>
<dbReference type="Gene3D" id="1.25.40.390">
    <property type="match status" value="1"/>
</dbReference>
<dbReference type="Pfam" id="PF07980">
    <property type="entry name" value="SusD_RagB"/>
    <property type="match status" value="1"/>
</dbReference>
<evidence type="ECO:0000256" key="2">
    <source>
        <dbReference type="ARBA" id="ARBA00006275"/>
    </source>
</evidence>
<dbReference type="SUPFAM" id="SSF48452">
    <property type="entry name" value="TPR-like"/>
    <property type="match status" value="1"/>
</dbReference>
<evidence type="ECO:0000256" key="3">
    <source>
        <dbReference type="ARBA" id="ARBA00022729"/>
    </source>
</evidence>
<gene>
    <name evidence="8" type="ORF">ESB13_00905</name>
</gene>
<dbReference type="OrthoDB" id="697229at2"/>
<dbReference type="PROSITE" id="PS51257">
    <property type="entry name" value="PROKAR_LIPOPROTEIN"/>
    <property type="match status" value="1"/>
</dbReference>
<evidence type="ECO:0000259" key="7">
    <source>
        <dbReference type="Pfam" id="PF14322"/>
    </source>
</evidence>
<name>A0A4V1MAC7_9BACT</name>
<dbReference type="Proteomes" id="UP000290545">
    <property type="component" value="Unassembled WGS sequence"/>
</dbReference>
<evidence type="ECO:0000259" key="6">
    <source>
        <dbReference type="Pfam" id="PF07980"/>
    </source>
</evidence>
<proteinExistence type="inferred from homology"/>
<comment type="caution">
    <text evidence="8">The sequence shown here is derived from an EMBL/GenBank/DDBJ whole genome shotgun (WGS) entry which is preliminary data.</text>
</comment>
<sequence>MKNFILSSLFILFLFSSCKKSWLEVVPLGNLVAKTTDDYSKLMNDPAFYLNNYDGGWQEPMLMGDDVAAETQYFINRDIFRVPLFQWKDTIYATPDQVAGALQDHSTRVYTLNKIINEVMNSTEGTEAQKKAIRAEALATRAWTHFNMANYYCKPYNASTASSDPGFWYTTQPDVNQSSFPRGTLQQTYDMIIKDLTEALAAIPRIQPFVTRMSRPAVEGILGKVYLFMGRYNDALPLLNAALEDVTANGQTILYNYNETLAPNGSFMPINNMSGPNSPGQDMNNLKEAVLSKVFNSGFYNKISSYGLVLSARAAALYSPGDFRLLFYTNRNPDFTVNVNGRLRKYGVSYSRYGLQLPELYLLQAECKARLNDLSGAVTAVETLRKNRMPVADATVPAPVAGNQAALIKFIVDERTREFAMEGYRWFDMRRLAADPLFAGESYTHTMYNADGTTATYQLKLPERLVLKIPRNVTDANPDIVNNP</sequence>
<dbReference type="AlphaFoldDB" id="A0A4V1MAC7"/>
<keyword evidence="4" id="KW-0472">Membrane</keyword>
<dbReference type="GO" id="GO:0009279">
    <property type="term" value="C:cell outer membrane"/>
    <property type="evidence" value="ECO:0007669"/>
    <property type="project" value="UniProtKB-SubCell"/>
</dbReference>
<feature type="domain" description="SusD-like N-terminal" evidence="7">
    <location>
        <begin position="107"/>
        <end position="227"/>
    </location>
</feature>
<feature type="domain" description="RagB/SusD" evidence="6">
    <location>
        <begin position="356"/>
        <end position="484"/>
    </location>
</feature>
<reference evidence="8 9" key="1">
    <citation type="submission" date="2019-01" db="EMBL/GenBank/DDBJ databases">
        <title>Filimonas sp. strain TTM-71.</title>
        <authorList>
            <person name="Chen W.-M."/>
        </authorList>
    </citation>
    <scope>NUCLEOTIDE SEQUENCE [LARGE SCALE GENOMIC DNA]</scope>
    <source>
        <strain evidence="8 9">TTM-71</strain>
    </source>
</reference>
<dbReference type="EMBL" id="SDHZ01000001">
    <property type="protein sequence ID" value="RXK85416.1"/>
    <property type="molecule type" value="Genomic_DNA"/>
</dbReference>
<evidence type="ECO:0000256" key="5">
    <source>
        <dbReference type="ARBA" id="ARBA00023237"/>
    </source>
</evidence>
<accession>A0A4V1MAC7</accession>
<comment type="similarity">
    <text evidence="2">Belongs to the SusD family.</text>
</comment>
<evidence type="ECO:0000256" key="1">
    <source>
        <dbReference type="ARBA" id="ARBA00004442"/>
    </source>
</evidence>
<dbReference type="InterPro" id="IPR033985">
    <property type="entry name" value="SusD-like_N"/>
</dbReference>
<dbReference type="InterPro" id="IPR011990">
    <property type="entry name" value="TPR-like_helical_dom_sf"/>
</dbReference>
<organism evidence="8 9">
    <name type="scientific">Filimonas effusa</name>
    <dbReference type="NCBI Taxonomy" id="2508721"/>
    <lineage>
        <taxon>Bacteria</taxon>
        <taxon>Pseudomonadati</taxon>
        <taxon>Bacteroidota</taxon>
        <taxon>Chitinophagia</taxon>
        <taxon>Chitinophagales</taxon>
        <taxon>Chitinophagaceae</taxon>
        <taxon>Filimonas</taxon>
    </lineage>
</organism>
<keyword evidence="3" id="KW-0732">Signal</keyword>
<evidence type="ECO:0000313" key="9">
    <source>
        <dbReference type="Proteomes" id="UP000290545"/>
    </source>
</evidence>
<protein>
    <submittedName>
        <fullName evidence="8">RagB/SusD family nutrient uptake outer membrane protein</fullName>
    </submittedName>
</protein>
<dbReference type="Pfam" id="PF14322">
    <property type="entry name" value="SusD-like_3"/>
    <property type="match status" value="1"/>
</dbReference>
<dbReference type="RefSeq" id="WP_129001168.1">
    <property type="nucleotide sequence ID" value="NZ_SDHZ01000001.1"/>
</dbReference>
<dbReference type="InterPro" id="IPR012944">
    <property type="entry name" value="SusD_RagB_dom"/>
</dbReference>
<evidence type="ECO:0000256" key="4">
    <source>
        <dbReference type="ARBA" id="ARBA00023136"/>
    </source>
</evidence>